<keyword evidence="1" id="KW-1133">Transmembrane helix</keyword>
<name>A0A7C4LPP0_9PLAN</name>
<keyword evidence="1" id="KW-0472">Membrane</keyword>
<evidence type="ECO:0000313" key="2">
    <source>
        <dbReference type="EMBL" id="HGT40898.1"/>
    </source>
</evidence>
<dbReference type="AlphaFoldDB" id="A0A7C4LPP0"/>
<feature type="transmembrane region" description="Helical" evidence="1">
    <location>
        <begin position="146"/>
        <end position="163"/>
    </location>
</feature>
<feature type="transmembrane region" description="Helical" evidence="1">
    <location>
        <begin position="70"/>
        <end position="87"/>
    </location>
</feature>
<feature type="transmembrane region" description="Helical" evidence="1">
    <location>
        <begin position="170"/>
        <end position="190"/>
    </location>
</feature>
<comment type="caution">
    <text evidence="2">The sequence shown here is derived from an EMBL/GenBank/DDBJ whole genome shotgun (WGS) entry which is preliminary data.</text>
</comment>
<dbReference type="EMBL" id="DSVQ01000019">
    <property type="protein sequence ID" value="HGT40898.1"/>
    <property type="molecule type" value="Genomic_DNA"/>
</dbReference>
<feature type="transmembrane region" description="Helical" evidence="1">
    <location>
        <begin position="253"/>
        <end position="276"/>
    </location>
</feature>
<feature type="transmembrane region" description="Helical" evidence="1">
    <location>
        <begin position="99"/>
        <end position="117"/>
    </location>
</feature>
<sequence>MNSETRILWILLLLGGAGLLFKAFGTSTGLGAVYVAEAKLPPEAVGKLPPRYIKTDPADPAGRLSWPRTVGLWLAALFTLSIFSYLYRDNVFYKLTEAIIVGVSAGYYMVVGFWDSIVKDLLASLWPSAARAWAMPGIPEHSPVDATFLVPLVLGLMLFLRFFPAATCQWIAQWPLAFVVGTFAGLRLVNFLDADFISQIRSSLLPLVVIADGRLHVVQSLQNTGLVLCLLACLSYFVFSIRHQGPFGWSARMGIWVLMMTFGAAFAFTVMGRITLLTMRLEFLFRDWLRLI</sequence>
<accession>A0A7C4LPP0</accession>
<evidence type="ECO:0000256" key="1">
    <source>
        <dbReference type="SAM" id="Phobius"/>
    </source>
</evidence>
<proteinExistence type="predicted"/>
<keyword evidence="1" id="KW-0812">Transmembrane</keyword>
<gene>
    <name evidence="2" type="ORF">ENS64_16760</name>
</gene>
<organism evidence="2">
    <name type="scientific">Schlesneria paludicola</name>
    <dbReference type="NCBI Taxonomy" id="360056"/>
    <lineage>
        <taxon>Bacteria</taxon>
        <taxon>Pseudomonadati</taxon>
        <taxon>Planctomycetota</taxon>
        <taxon>Planctomycetia</taxon>
        <taxon>Planctomycetales</taxon>
        <taxon>Planctomycetaceae</taxon>
        <taxon>Schlesneria</taxon>
    </lineage>
</organism>
<protein>
    <submittedName>
        <fullName evidence="2">Uncharacterized protein</fullName>
    </submittedName>
</protein>
<feature type="transmembrane region" description="Helical" evidence="1">
    <location>
        <begin position="225"/>
        <end position="241"/>
    </location>
</feature>
<reference evidence="2" key="1">
    <citation type="journal article" date="2020" name="mSystems">
        <title>Genome- and Community-Level Interaction Insights into Carbon Utilization and Element Cycling Functions of Hydrothermarchaeota in Hydrothermal Sediment.</title>
        <authorList>
            <person name="Zhou Z."/>
            <person name="Liu Y."/>
            <person name="Xu W."/>
            <person name="Pan J."/>
            <person name="Luo Z.H."/>
            <person name="Li M."/>
        </authorList>
    </citation>
    <scope>NUCLEOTIDE SEQUENCE [LARGE SCALE GENOMIC DNA]</scope>
    <source>
        <strain evidence="2">SpSt-508</strain>
    </source>
</reference>